<keyword evidence="4" id="KW-1015">Disulfide bond</keyword>
<evidence type="ECO:0000256" key="2">
    <source>
        <dbReference type="ARBA" id="ARBA00022723"/>
    </source>
</evidence>
<dbReference type="OrthoDB" id="120613at2759"/>
<evidence type="ECO:0000256" key="1">
    <source>
        <dbReference type="ARBA" id="ARBA00001973"/>
    </source>
</evidence>
<feature type="domain" description="Chitin-binding type-4" evidence="9">
    <location>
        <begin position="24"/>
        <end position="196"/>
    </location>
</feature>
<dbReference type="GO" id="GO:0046872">
    <property type="term" value="F:metal ion binding"/>
    <property type="evidence" value="ECO:0007669"/>
    <property type="project" value="UniProtKB-KW"/>
</dbReference>
<comment type="cofactor">
    <cofactor evidence="1">
        <name>Cu(2+)</name>
        <dbReference type="ChEBI" id="CHEBI:29036"/>
    </cofactor>
</comment>
<dbReference type="EMBL" id="NAJL01000001">
    <property type="protein sequence ID" value="TKA34077.1"/>
    <property type="molecule type" value="Genomic_DNA"/>
</dbReference>
<comment type="caution">
    <text evidence="10">The sequence shown here is derived from an EMBL/GenBank/DDBJ whole genome shotgun (WGS) entry which is preliminary data.</text>
</comment>
<evidence type="ECO:0000313" key="10">
    <source>
        <dbReference type="EMBL" id="TKA34077.1"/>
    </source>
</evidence>
<keyword evidence="3" id="KW-0186">Copper</keyword>
<organism evidence="10 11">
    <name type="scientific">Salinomyces thailandicus</name>
    <dbReference type="NCBI Taxonomy" id="706561"/>
    <lineage>
        <taxon>Eukaryota</taxon>
        <taxon>Fungi</taxon>
        <taxon>Dikarya</taxon>
        <taxon>Ascomycota</taxon>
        <taxon>Pezizomycotina</taxon>
        <taxon>Dothideomycetes</taxon>
        <taxon>Dothideomycetidae</taxon>
        <taxon>Mycosphaerellales</taxon>
        <taxon>Teratosphaeriaceae</taxon>
        <taxon>Salinomyces</taxon>
    </lineage>
</organism>
<accession>A0A4U0UFH7</accession>
<keyword evidence="5" id="KW-0325">Glycoprotein</keyword>
<dbReference type="AlphaFoldDB" id="A0A4U0UFH7"/>
<evidence type="ECO:0000259" key="9">
    <source>
        <dbReference type="Pfam" id="PF03067"/>
    </source>
</evidence>
<dbReference type="Pfam" id="PF03067">
    <property type="entry name" value="LPMO_10"/>
    <property type="match status" value="1"/>
</dbReference>
<feature type="chain" id="PRO_5020349639" description="Chitin-binding type-4 domain-containing protein" evidence="8">
    <location>
        <begin position="24"/>
        <end position="224"/>
    </location>
</feature>
<evidence type="ECO:0000256" key="5">
    <source>
        <dbReference type="ARBA" id="ARBA00023180"/>
    </source>
</evidence>
<dbReference type="Proteomes" id="UP000308549">
    <property type="component" value="Unassembled WGS sequence"/>
</dbReference>
<evidence type="ECO:0000256" key="4">
    <source>
        <dbReference type="ARBA" id="ARBA00023157"/>
    </source>
</evidence>
<evidence type="ECO:0000256" key="3">
    <source>
        <dbReference type="ARBA" id="ARBA00023008"/>
    </source>
</evidence>
<keyword evidence="2" id="KW-0479">Metal-binding</keyword>
<dbReference type="InterPro" id="IPR052282">
    <property type="entry name" value="Starch-active_LPMO"/>
</dbReference>
<feature type="signal peptide" evidence="8">
    <location>
        <begin position="1"/>
        <end position="23"/>
    </location>
</feature>
<comment type="similarity">
    <text evidence="6">Belongs to the polysaccharide monooxygenase AA13 family.</text>
</comment>
<evidence type="ECO:0000256" key="7">
    <source>
        <dbReference type="SAM" id="MobiDB-lite"/>
    </source>
</evidence>
<gene>
    <name evidence="10" type="ORF">B0A50_00057</name>
</gene>
<dbReference type="PANTHER" id="PTHR36575:SF2">
    <property type="entry name" value="CHITIN-BINDING TYPE-4 DOMAIN-CONTAINING PROTEIN-RELATED"/>
    <property type="match status" value="1"/>
</dbReference>
<protein>
    <recommendedName>
        <fullName evidence="9">Chitin-binding type-4 domain-containing protein</fullName>
    </recommendedName>
</protein>
<feature type="region of interest" description="Disordered" evidence="7">
    <location>
        <begin position="203"/>
        <end position="224"/>
    </location>
</feature>
<evidence type="ECO:0000256" key="8">
    <source>
        <dbReference type="SAM" id="SignalP"/>
    </source>
</evidence>
<proteinExistence type="inferred from homology"/>
<evidence type="ECO:0000256" key="6">
    <source>
        <dbReference type="ARBA" id="ARBA00034311"/>
    </source>
</evidence>
<evidence type="ECO:0000313" key="11">
    <source>
        <dbReference type="Proteomes" id="UP000308549"/>
    </source>
</evidence>
<dbReference type="InterPro" id="IPR004302">
    <property type="entry name" value="Cellulose/chitin-bd_N"/>
</dbReference>
<name>A0A4U0UFH7_9PEZI</name>
<keyword evidence="8" id="KW-0732">Signal</keyword>
<sequence length="224" mass="24201">MQLTTTFLASLTTLSSITSVANAHGYFTNPKGRQPGTAYQNACGQQAYYNMMGSINGNIQGLEQVVANQDDYNPDECWLWKCKGLKYADNVDNVQTYAPGQTIPLTFTIAAPHTGHANISIIDLSTPSGTILASNLKHWPTYASTSTPIQTSQEDFSITMPEDLPASKCEKGGECAIQMFWDAPGVSQTYESCIDFVVKGASGKRDGEAGRGHARDFGVREVGE</sequence>
<keyword evidence="11" id="KW-1185">Reference proteome</keyword>
<dbReference type="PANTHER" id="PTHR36575">
    <property type="entry name" value="BINDING PROTEIN, PUTATIVE (AFU_ORTHOLOGUE AFUA_1G14430)-RELATED"/>
    <property type="match status" value="1"/>
</dbReference>
<reference evidence="10 11" key="1">
    <citation type="submission" date="2017-03" db="EMBL/GenBank/DDBJ databases">
        <title>Genomes of endolithic fungi from Antarctica.</title>
        <authorList>
            <person name="Coleine C."/>
            <person name="Masonjones S."/>
            <person name="Stajich J.E."/>
        </authorList>
    </citation>
    <scope>NUCLEOTIDE SEQUENCE [LARGE SCALE GENOMIC DNA]</scope>
    <source>
        <strain evidence="10 11">CCFEE 6315</strain>
    </source>
</reference>
<dbReference type="Gene3D" id="2.70.50.70">
    <property type="match status" value="1"/>
</dbReference>